<accession>A0A7Z0M674</accession>
<dbReference type="GO" id="GO:0003964">
    <property type="term" value="F:RNA-directed DNA polymerase activity"/>
    <property type="evidence" value="ECO:0007669"/>
    <property type="project" value="UniProtKB-KW"/>
</dbReference>
<dbReference type="PANTHER" id="PTHR34047:SF8">
    <property type="entry name" value="PROTEIN YKFC"/>
    <property type="match status" value="1"/>
</dbReference>
<dbReference type="Proteomes" id="UP000589521">
    <property type="component" value="Unassembled WGS sequence"/>
</dbReference>
<keyword evidence="2" id="KW-0548">Nucleotidyltransferase</keyword>
<proteinExistence type="predicted"/>
<protein>
    <submittedName>
        <fullName evidence="2">Group II intron reverse transcriptase/maturase</fullName>
    </submittedName>
</protein>
<evidence type="ECO:0000313" key="3">
    <source>
        <dbReference type="Proteomes" id="UP000589521"/>
    </source>
</evidence>
<dbReference type="SUPFAM" id="SSF56672">
    <property type="entry name" value="DNA/RNA polymerases"/>
    <property type="match status" value="1"/>
</dbReference>
<gene>
    <name evidence="2" type="ORF">HZY94_04910</name>
</gene>
<organism evidence="2 3">
    <name type="scientific">Streptococcus danieliae</name>
    <dbReference type="NCBI Taxonomy" id="747656"/>
    <lineage>
        <taxon>Bacteria</taxon>
        <taxon>Bacillati</taxon>
        <taxon>Bacillota</taxon>
        <taxon>Bacilli</taxon>
        <taxon>Lactobacillales</taxon>
        <taxon>Streptococcaceae</taxon>
        <taxon>Streptococcus</taxon>
    </lineage>
</organism>
<keyword evidence="2" id="KW-0695">RNA-directed DNA polymerase</keyword>
<evidence type="ECO:0000313" key="2">
    <source>
        <dbReference type="EMBL" id="NYS96518.1"/>
    </source>
</evidence>
<feature type="non-terminal residue" evidence="2">
    <location>
        <position position="122"/>
    </location>
</feature>
<comment type="caution">
    <text evidence="2">The sequence shown here is derived from an EMBL/GenBank/DDBJ whole genome shotgun (WGS) entry which is preliminary data.</text>
</comment>
<dbReference type="RefSeq" id="WP_257151900.1">
    <property type="nucleotide sequence ID" value="NZ_JACBXX010000119.1"/>
</dbReference>
<dbReference type="EMBL" id="JACBXX010000119">
    <property type="protein sequence ID" value="NYS96518.1"/>
    <property type="molecule type" value="Genomic_DNA"/>
</dbReference>
<dbReference type="InterPro" id="IPR051083">
    <property type="entry name" value="GrpII_Intron_Splice-Mob/Def"/>
</dbReference>
<dbReference type="InterPro" id="IPR043502">
    <property type="entry name" value="DNA/RNA_pol_sf"/>
</dbReference>
<dbReference type="PANTHER" id="PTHR34047">
    <property type="entry name" value="NUCLEAR INTRON MATURASE 1, MITOCHONDRIAL-RELATED"/>
    <property type="match status" value="1"/>
</dbReference>
<reference evidence="2 3" key="1">
    <citation type="submission" date="2020-07" db="EMBL/GenBank/DDBJ databases">
        <title>MOT database genomes.</title>
        <authorList>
            <person name="Joseph S."/>
            <person name="Aduse-Opoku J."/>
            <person name="Hashim A."/>
            <person name="Wade W."/>
            <person name="Curtis M."/>
        </authorList>
    </citation>
    <scope>NUCLEOTIDE SEQUENCE [LARGE SCALE GENOMIC DNA]</scope>
    <source>
        <strain evidence="2 3">STR</strain>
    </source>
</reference>
<keyword evidence="2" id="KW-0808">Transferase</keyword>
<dbReference type="AlphaFoldDB" id="A0A7Z0M674"/>
<sequence>MSELLDKILSRNNMLEAYHQVKRNKGSAGIDGVTIEEMDNFLRQHWRETKELIKQRKYKTQPVLRVEIPKPNGGVRNLGIPTVMDRMVQQAIVQTISPICERHFSEYSYGFRPNRSCETAII</sequence>
<name>A0A7Z0M674_9STRE</name>
<evidence type="ECO:0000256" key="1">
    <source>
        <dbReference type="ARBA" id="ARBA00022763"/>
    </source>
</evidence>
<keyword evidence="1" id="KW-0227">DNA damage</keyword>
<dbReference type="GO" id="GO:0006974">
    <property type="term" value="P:DNA damage response"/>
    <property type="evidence" value="ECO:0007669"/>
    <property type="project" value="UniProtKB-KW"/>
</dbReference>